<dbReference type="PANTHER" id="PTHR35807:SF1">
    <property type="entry name" value="TRANSCRIPTIONAL REGULATOR REDD"/>
    <property type="match status" value="1"/>
</dbReference>
<feature type="DNA-binding region" description="OmpR/PhoB-type" evidence="5">
    <location>
        <begin position="2"/>
        <end position="107"/>
    </location>
</feature>
<dbReference type="InterPro" id="IPR016032">
    <property type="entry name" value="Sig_transdc_resp-reg_C-effctor"/>
</dbReference>
<gene>
    <name evidence="7" type="ORF">BCF44_101639</name>
</gene>
<evidence type="ECO:0000256" key="2">
    <source>
        <dbReference type="ARBA" id="ARBA00023015"/>
    </source>
</evidence>
<reference evidence="7 8" key="1">
    <citation type="submission" date="2018-08" db="EMBL/GenBank/DDBJ databases">
        <title>Genomic Encyclopedia of Archaeal and Bacterial Type Strains, Phase II (KMG-II): from individual species to whole genera.</title>
        <authorList>
            <person name="Goeker M."/>
        </authorList>
    </citation>
    <scope>NUCLEOTIDE SEQUENCE [LARGE SCALE GENOMIC DNA]</scope>
    <source>
        <strain evidence="7 8">DSM 45791</strain>
    </source>
</reference>
<dbReference type="GO" id="GO:0003677">
    <property type="term" value="F:DNA binding"/>
    <property type="evidence" value="ECO:0007669"/>
    <property type="project" value="UniProtKB-UniRule"/>
</dbReference>
<keyword evidence="3 5" id="KW-0238">DNA-binding</keyword>
<dbReference type="Pfam" id="PF03704">
    <property type="entry name" value="BTAD"/>
    <property type="match status" value="1"/>
</dbReference>
<dbReference type="GO" id="GO:0043531">
    <property type="term" value="F:ADP binding"/>
    <property type="evidence" value="ECO:0007669"/>
    <property type="project" value="InterPro"/>
</dbReference>
<dbReference type="SMART" id="SM01043">
    <property type="entry name" value="BTAD"/>
    <property type="match status" value="1"/>
</dbReference>
<dbReference type="SMART" id="SM00862">
    <property type="entry name" value="Trans_reg_C"/>
    <property type="match status" value="1"/>
</dbReference>
<comment type="similarity">
    <text evidence="1">Belongs to the AfsR/DnrI/RedD regulatory family.</text>
</comment>
<dbReference type="CDD" id="cd15831">
    <property type="entry name" value="BTAD"/>
    <property type="match status" value="1"/>
</dbReference>
<dbReference type="Pfam" id="PF13424">
    <property type="entry name" value="TPR_12"/>
    <property type="match status" value="1"/>
</dbReference>
<dbReference type="EMBL" id="QUNO01000001">
    <property type="protein sequence ID" value="REH55613.1"/>
    <property type="molecule type" value="Genomic_DNA"/>
</dbReference>
<dbReference type="SUPFAM" id="SSF48452">
    <property type="entry name" value="TPR-like"/>
    <property type="match status" value="2"/>
</dbReference>
<name>A0A3E0IA52_9PSEU</name>
<dbReference type="SUPFAM" id="SSF52540">
    <property type="entry name" value="P-loop containing nucleoside triphosphate hydrolases"/>
    <property type="match status" value="1"/>
</dbReference>
<dbReference type="Gene3D" id="1.10.10.10">
    <property type="entry name" value="Winged helix-like DNA-binding domain superfamily/Winged helix DNA-binding domain"/>
    <property type="match status" value="1"/>
</dbReference>
<keyword evidence="4" id="KW-0804">Transcription</keyword>
<evidence type="ECO:0000313" key="7">
    <source>
        <dbReference type="EMBL" id="REH55613.1"/>
    </source>
</evidence>
<evidence type="ECO:0000313" key="8">
    <source>
        <dbReference type="Proteomes" id="UP000256269"/>
    </source>
</evidence>
<dbReference type="SUPFAM" id="SSF46894">
    <property type="entry name" value="C-terminal effector domain of the bipartite response regulators"/>
    <property type="match status" value="1"/>
</dbReference>
<dbReference type="GO" id="GO:0006355">
    <property type="term" value="P:regulation of DNA-templated transcription"/>
    <property type="evidence" value="ECO:0007669"/>
    <property type="project" value="InterPro"/>
</dbReference>
<dbReference type="PROSITE" id="PS51755">
    <property type="entry name" value="OMPR_PHOB"/>
    <property type="match status" value="1"/>
</dbReference>
<evidence type="ECO:0000256" key="4">
    <source>
        <dbReference type="ARBA" id="ARBA00023163"/>
    </source>
</evidence>
<evidence type="ECO:0000256" key="1">
    <source>
        <dbReference type="ARBA" id="ARBA00005820"/>
    </source>
</evidence>
<evidence type="ECO:0000256" key="5">
    <source>
        <dbReference type="PROSITE-ProRule" id="PRU01091"/>
    </source>
</evidence>
<dbReference type="SMART" id="SM00028">
    <property type="entry name" value="TPR"/>
    <property type="match status" value="3"/>
</dbReference>
<dbReference type="InterPro" id="IPR001867">
    <property type="entry name" value="OmpR/PhoB-type_DNA-bd"/>
</dbReference>
<dbReference type="InterPro" id="IPR005158">
    <property type="entry name" value="BTAD"/>
</dbReference>
<feature type="domain" description="OmpR/PhoB-type" evidence="6">
    <location>
        <begin position="2"/>
        <end position="107"/>
    </location>
</feature>
<dbReference type="Pfam" id="PF00486">
    <property type="entry name" value="Trans_reg_C"/>
    <property type="match status" value="1"/>
</dbReference>
<protein>
    <submittedName>
        <fullName evidence="7">DNA-binding SARP family transcriptional activator</fullName>
    </submittedName>
</protein>
<dbReference type="InterPro" id="IPR027417">
    <property type="entry name" value="P-loop_NTPase"/>
</dbReference>
<evidence type="ECO:0000256" key="3">
    <source>
        <dbReference type="ARBA" id="ARBA00023125"/>
    </source>
</evidence>
<dbReference type="AlphaFoldDB" id="A0A3E0IA52"/>
<keyword evidence="2" id="KW-0805">Transcription regulation</keyword>
<dbReference type="OrthoDB" id="3697347at2"/>
<keyword evidence="8" id="KW-1185">Reference proteome</keyword>
<proteinExistence type="inferred from homology"/>
<sequence length="910" mass="98939">MSDNDVFGSALRVALLGPVRGWVGDRELELGAPMQRALFGLLALSPNRMVGRSELITALWGDQAPASAEGSVHTYVAGLRRALEPNRTHRAPSTLLVNAGPGYLLRMEPENLDVTALNTHRDRARRLRGEGRLDQAAGELDAALGLFRGTPFDGLSCPYVEQERPRLNELRLLVIEERASLMLDLGRHHDLAAELPALVREHPLWERLRGLLMITLYRCGRQADALEAYQDARRVLAEELAIEPSPELRRLHGKILRNDPELAAPQPAAPAAEPAAGPVPAQLPHDVPGFTGRAAEIAELDRFLDETSNSVLISAIDGAGGIGKTALAVHYAHRITDRFPDGQLYVNLRGFDPKLPPLMPVDALGYLLRGLGVPARQVPADLDDQAGMYRSMVAGKRILVVLDNAASTDQVRPLLPGSPSCAVIVTSRNRLSGLVARDGARRITLDVLSTDDSVRLMVGMLGRRRVDAEPQAVADLVRLCGNLPLALRIAGDRAATHPHLMMSDLAGDLSNERDRLDVLAPDDDESTAVRAVFSWSYHALKPDAARVFRLLGLHPGAEFSTPAAAALTGLPVPMTRRVLTDLTDRHLLGEVDRDRYRLHDLLRVYAAEEVEQGEDERDRSQAVARMTDWYVYTASNADNGLRGQANDMPIGNPPRDCAPLPFAGYLQALQWFDTENENLGALDRLAGETGRHLAAWRLGVVAWEYHRLRRDFDQLIAFSRVSAAAARAMGDPIGEALAQSCIAAASAHLGRPADATAALKRMPVVEYGPEDTHREMSTLSNLAEAYRGSGMIGDALAHYRRALGLARIAGSRWHEGDLLRGLGETYLELGELQHALDCCRSALTIFRQLGDLYAQNTVLQDLGGTLLALGRHDESVAAFADAVAIARRIGHRHAVDQGLLGLAAAKAEAS</sequence>
<comment type="caution">
    <text evidence="7">The sequence shown here is derived from an EMBL/GenBank/DDBJ whole genome shotgun (WGS) entry which is preliminary data.</text>
</comment>
<dbReference type="Gene3D" id="3.40.50.300">
    <property type="entry name" value="P-loop containing nucleotide triphosphate hydrolases"/>
    <property type="match status" value="1"/>
</dbReference>
<evidence type="ECO:0000259" key="6">
    <source>
        <dbReference type="PROSITE" id="PS51755"/>
    </source>
</evidence>
<dbReference type="PRINTS" id="PR00364">
    <property type="entry name" value="DISEASERSIST"/>
</dbReference>
<accession>A0A3E0IA52</accession>
<dbReference type="RefSeq" id="WP_116172498.1">
    <property type="nucleotide sequence ID" value="NZ_CP144375.1"/>
</dbReference>
<dbReference type="Proteomes" id="UP000256269">
    <property type="component" value="Unassembled WGS sequence"/>
</dbReference>
<dbReference type="GO" id="GO:0000160">
    <property type="term" value="P:phosphorelay signal transduction system"/>
    <property type="evidence" value="ECO:0007669"/>
    <property type="project" value="InterPro"/>
</dbReference>
<dbReference type="Gene3D" id="1.25.40.10">
    <property type="entry name" value="Tetratricopeptide repeat domain"/>
    <property type="match status" value="2"/>
</dbReference>
<organism evidence="7 8">
    <name type="scientific">Kutzneria buriramensis</name>
    <dbReference type="NCBI Taxonomy" id="1045776"/>
    <lineage>
        <taxon>Bacteria</taxon>
        <taxon>Bacillati</taxon>
        <taxon>Actinomycetota</taxon>
        <taxon>Actinomycetes</taxon>
        <taxon>Pseudonocardiales</taxon>
        <taxon>Pseudonocardiaceae</taxon>
        <taxon>Kutzneria</taxon>
    </lineage>
</organism>
<dbReference type="InterPro" id="IPR051677">
    <property type="entry name" value="AfsR-DnrI-RedD_regulator"/>
</dbReference>
<dbReference type="PANTHER" id="PTHR35807">
    <property type="entry name" value="TRANSCRIPTIONAL REGULATOR REDD-RELATED"/>
    <property type="match status" value="1"/>
</dbReference>
<dbReference type="InterPro" id="IPR019734">
    <property type="entry name" value="TPR_rpt"/>
</dbReference>
<dbReference type="InterPro" id="IPR036388">
    <property type="entry name" value="WH-like_DNA-bd_sf"/>
</dbReference>
<dbReference type="InterPro" id="IPR011990">
    <property type="entry name" value="TPR-like_helical_dom_sf"/>
</dbReference>